<organism evidence="3 4">
    <name type="scientific">Candidatus Methylopumilus universalis</name>
    <dbReference type="NCBI Taxonomy" id="2588536"/>
    <lineage>
        <taxon>Bacteria</taxon>
        <taxon>Pseudomonadati</taxon>
        <taxon>Pseudomonadota</taxon>
        <taxon>Betaproteobacteria</taxon>
        <taxon>Nitrosomonadales</taxon>
        <taxon>Methylophilaceae</taxon>
        <taxon>Candidatus Methylopumilus</taxon>
    </lineage>
</organism>
<accession>A0ABX5VTQ8</accession>
<dbReference type="Pfam" id="PF13579">
    <property type="entry name" value="Glyco_trans_4_4"/>
    <property type="match status" value="1"/>
</dbReference>
<gene>
    <name evidence="3" type="ORF">FIT74_04225</name>
</gene>
<dbReference type="PANTHER" id="PTHR45947">
    <property type="entry name" value="SULFOQUINOVOSYL TRANSFERASE SQD2"/>
    <property type="match status" value="1"/>
</dbReference>
<dbReference type="EMBL" id="CP040973">
    <property type="protein sequence ID" value="QDC61370.1"/>
    <property type="molecule type" value="Genomic_DNA"/>
</dbReference>
<evidence type="ECO:0000313" key="3">
    <source>
        <dbReference type="EMBL" id="QDC61370.1"/>
    </source>
</evidence>
<dbReference type="InterPro" id="IPR028098">
    <property type="entry name" value="Glyco_trans_4-like_N"/>
</dbReference>
<name>A0ABX5VTQ8_9PROT</name>
<dbReference type="CDD" id="cd03808">
    <property type="entry name" value="GT4_CapM-like"/>
    <property type="match status" value="1"/>
</dbReference>
<reference evidence="3 4" key="1">
    <citation type="journal article" date="2019" name="ISME J.">
        <title>Evolution in action: habitat transition from sediment to the pelagial leads to genome streamlining in Methylophilaceae.</title>
        <authorList>
            <person name="Salcher M."/>
            <person name="Schaefle D."/>
            <person name="Kaspar M."/>
            <person name="Neuenschwander S.M."/>
            <person name="Ghai R."/>
        </authorList>
    </citation>
    <scope>NUCLEOTIDE SEQUENCE [LARGE SCALE GENOMIC DNA]</scope>
    <source>
        <strain evidence="3 4">MMS-VI-25</strain>
    </source>
</reference>
<dbReference type="InterPro" id="IPR050194">
    <property type="entry name" value="Glycosyltransferase_grp1"/>
</dbReference>
<feature type="domain" description="Glycosyltransferase subfamily 4-like N-terminal" evidence="2">
    <location>
        <begin position="34"/>
        <end position="169"/>
    </location>
</feature>
<evidence type="ECO:0000259" key="2">
    <source>
        <dbReference type="Pfam" id="PF13579"/>
    </source>
</evidence>
<sequence length="383" mass="42674">MLMKPSLIFVATTPFAVNAFLRNHLITLSKSYEITLCVNTIAYPLSEEVLDLVSVCHIDIARQISPVKDLVALFQLLFCFRKLRPTIIHSVTPKAGLLAMIAGYILKVPLRFHTFTGQVWANKKGSIRFLLKTMDKLIAFCATRVFADSASQSCFLENQGVVRRGKISILGKGSLAGVDLKRFRPNPIFRKSLRAELELSDESLVFLFVGRIVRDKGIYDLLEAFVLISQTHADWQLWIVGPDEGHIKTALETSKFSSIGRVYWFGETSKPELYMAAADVLVLPSYREGFGSVIIEAAACGIPCVAYRIDGVVDAIISGKTGLLVEVADIRSLANSMQLMGNQKDKREKLGKAAYSRAVKNFSSSSISKSWEKFYEDTLRKNM</sequence>
<protein>
    <submittedName>
        <fullName evidence="3">Glycosyltransferase family 4 protein</fullName>
    </submittedName>
</protein>
<proteinExistence type="predicted"/>
<dbReference type="SUPFAM" id="SSF53756">
    <property type="entry name" value="UDP-Glycosyltransferase/glycogen phosphorylase"/>
    <property type="match status" value="1"/>
</dbReference>
<dbReference type="Gene3D" id="3.40.50.2000">
    <property type="entry name" value="Glycogen Phosphorylase B"/>
    <property type="match status" value="2"/>
</dbReference>
<evidence type="ECO:0000313" key="4">
    <source>
        <dbReference type="Proteomes" id="UP000312702"/>
    </source>
</evidence>
<dbReference type="PANTHER" id="PTHR45947:SF3">
    <property type="entry name" value="SULFOQUINOVOSYL TRANSFERASE SQD2"/>
    <property type="match status" value="1"/>
</dbReference>
<dbReference type="InterPro" id="IPR001296">
    <property type="entry name" value="Glyco_trans_1"/>
</dbReference>
<dbReference type="Pfam" id="PF00534">
    <property type="entry name" value="Glycos_transf_1"/>
    <property type="match status" value="1"/>
</dbReference>
<feature type="domain" description="Glycosyl transferase family 1" evidence="1">
    <location>
        <begin position="191"/>
        <end position="356"/>
    </location>
</feature>
<dbReference type="Proteomes" id="UP000312702">
    <property type="component" value="Chromosome"/>
</dbReference>
<keyword evidence="4" id="KW-1185">Reference proteome</keyword>
<evidence type="ECO:0000259" key="1">
    <source>
        <dbReference type="Pfam" id="PF00534"/>
    </source>
</evidence>